<organism evidence="2 3">
    <name type="scientific">Succiniclasticum ruminis</name>
    <dbReference type="NCBI Taxonomy" id="40841"/>
    <lineage>
        <taxon>Bacteria</taxon>
        <taxon>Bacillati</taxon>
        <taxon>Bacillota</taxon>
        <taxon>Negativicutes</taxon>
        <taxon>Acidaminococcales</taxon>
        <taxon>Acidaminococcaceae</taxon>
        <taxon>Succiniclasticum</taxon>
    </lineage>
</organism>
<evidence type="ECO:0000313" key="3">
    <source>
        <dbReference type="Proteomes" id="UP000198943"/>
    </source>
</evidence>
<dbReference type="AlphaFoldDB" id="A0A1G6MXF8"/>
<reference evidence="3" key="1">
    <citation type="submission" date="2016-10" db="EMBL/GenBank/DDBJ databases">
        <authorList>
            <person name="Varghese N."/>
            <person name="Submissions S."/>
        </authorList>
    </citation>
    <scope>NUCLEOTIDE SEQUENCE [LARGE SCALE GENOMIC DNA]</scope>
    <source>
        <strain evidence="3">DSM 11005</strain>
    </source>
</reference>
<evidence type="ECO:0000313" key="2">
    <source>
        <dbReference type="EMBL" id="SDC60229.1"/>
    </source>
</evidence>
<feature type="compositionally biased region" description="Acidic residues" evidence="1">
    <location>
        <begin position="176"/>
        <end position="193"/>
    </location>
</feature>
<evidence type="ECO:0000256" key="1">
    <source>
        <dbReference type="SAM" id="MobiDB-lite"/>
    </source>
</evidence>
<sequence>MGKKKKKKIQRPTEEPLPEKTLYNKTAYVSRIAWDRALAMICDKDGNLESAWVKIQDNAVTEIEEKGVFVPVTDIKLDIETAKEGNVWEFTEPHVYFGGKALRFRVLDIGHNYFEAIGAIAFIPGRGIKGNKNYRPPKPYVADVPCFIYDWGKLDFIVYKNALKLSEVVRMKSEPVEETEDEEPGGLWDEFDV</sequence>
<gene>
    <name evidence="2" type="ORF">SAMN04487864_11126</name>
</gene>
<dbReference type="EMBL" id="FMYW01000011">
    <property type="protein sequence ID" value="SDC60229.1"/>
    <property type="molecule type" value="Genomic_DNA"/>
</dbReference>
<accession>A0A1G6MXF8</accession>
<name>A0A1G6MXF8_9FIRM</name>
<protein>
    <submittedName>
        <fullName evidence="2">Uncharacterized protein</fullName>
    </submittedName>
</protein>
<dbReference type="Proteomes" id="UP000198943">
    <property type="component" value="Unassembled WGS sequence"/>
</dbReference>
<proteinExistence type="predicted"/>
<dbReference type="RefSeq" id="WP_093730747.1">
    <property type="nucleotide sequence ID" value="NZ_FMYW01000011.1"/>
</dbReference>
<feature type="region of interest" description="Disordered" evidence="1">
    <location>
        <begin position="174"/>
        <end position="193"/>
    </location>
</feature>
<keyword evidence="3" id="KW-1185">Reference proteome</keyword>